<dbReference type="VEuPathDB" id="VectorBase:BGLB004033"/>
<dbReference type="InterPro" id="IPR023614">
    <property type="entry name" value="Porin_dom_sf"/>
</dbReference>
<feature type="compositionally biased region" description="Polar residues" evidence="10">
    <location>
        <begin position="1"/>
        <end position="13"/>
    </location>
</feature>
<evidence type="ECO:0000256" key="5">
    <source>
        <dbReference type="ARBA" id="ARBA00022692"/>
    </source>
</evidence>
<keyword evidence="7" id="KW-0653">Protein transport</keyword>
<evidence type="ECO:0000313" key="12">
    <source>
        <dbReference type="Proteomes" id="UP000076420"/>
    </source>
</evidence>
<evidence type="ECO:0000256" key="4">
    <source>
        <dbReference type="ARBA" id="ARBA00022452"/>
    </source>
</evidence>
<dbReference type="PANTHER" id="PTHR10802">
    <property type="entry name" value="MITOCHONDRIAL IMPORT RECEPTOR SUBUNIT TOM40"/>
    <property type="match status" value="1"/>
</dbReference>
<evidence type="ECO:0000256" key="9">
    <source>
        <dbReference type="ARBA" id="ARBA00023136"/>
    </source>
</evidence>
<dbReference type="Gene3D" id="2.40.160.10">
    <property type="entry name" value="Porin"/>
    <property type="match status" value="1"/>
</dbReference>
<feature type="region of interest" description="Disordered" evidence="10">
    <location>
        <begin position="1"/>
        <end position="52"/>
    </location>
</feature>
<evidence type="ECO:0000256" key="7">
    <source>
        <dbReference type="ARBA" id="ARBA00022927"/>
    </source>
</evidence>
<protein>
    <recommendedName>
        <fullName evidence="13">Mitochondrial import receptor subunit TOM40 homolog</fullName>
    </recommendedName>
</protein>
<comment type="similarity">
    <text evidence="2">Belongs to the Tom40 family.</text>
</comment>
<keyword evidence="6" id="KW-1000">Mitochondrion outer membrane</keyword>
<organism evidence="11 12">
    <name type="scientific">Biomphalaria glabrata</name>
    <name type="common">Bloodfluke planorb</name>
    <name type="synonym">Freshwater snail</name>
    <dbReference type="NCBI Taxonomy" id="6526"/>
    <lineage>
        <taxon>Eukaryota</taxon>
        <taxon>Metazoa</taxon>
        <taxon>Spiralia</taxon>
        <taxon>Lophotrochozoa</taxon>
        <taxon>Mollusca</taxon>
        <taxon>Gastropoda</taxon>
        <taxon>Heterobranchia</taxon>
        <taxon>Euthyneura</taxon>
        <taxon>Panpulmonata</taxon>
        <taxon>Hygrophila</taxon>
        <taxon>Lymnaeoidea</taxon>
        <taxon>Planorbidae</taxon>
        <taxon>Biomphalaria</taxon>
    </lineage>
</organism>
<dbReference type="GO" id="GO:0008320">
    <property type="term" value="F:protein transmembrane transporter activity"/>
    <property type="evidence" value="ECO:0007669"/>
    <property type="project" value="InterPro"/>
</dbReference>
<dbReference type="InterPro" id="IPR027246">
    <property type="entry name" value="Porin_Euk/Tom40"/>
</dbReference>
<keyword evidence="3" id="KW-0813">Transport</keyword>
<dbReference type="Pfam" id="PF01459">
    <property type="entry name" value="Porin_3"/>
    <property type="match status" value="2"/>
</dbReference>
<dbReference type="GO" id="GO:0005741">
    <property type="term" value="C:mitochondrial outer membrane"/>
    <property type="evidence" value="ECO:0007669"/>
    <property type="project" value="UniProtKB-SubCell"/>
</dbReference>
<gene>
    <name evidence="11" type="primary">106058317</name>
</gene>
<name>A0A2C9JKZ8_BIOGL</name>
<evidence type="ECO:0000256" key="3">
    <source>
        <dbReference type="ARBA" id="ARBA00022448"/>
    </source>
</evidence>
<dbReference type="EnsemblMetazoa" id="BGLB004033-RB">
    <property type="protein sequence ID" value="BGLB004033-PB"/>
    <property type="gene ID" value="BGLB004033"/>
</dbReference>
<accession>A0A2C9JKZ8</accession>
<evidence type="ECO:0000256" key="2">
    <source>
        <dbReference type="ARBA" id="ARBA00010510"/>
    </source>
</evidence>
<feature type="compositionally biased region" description="Pro residues" evidence="10">
    <location>
        <begin position="17"/>
        <end position="29"/>
    </location>
</feature>
<proteinExistence type="inferred from homology"/>
<evidence type="ECO:0008006" key="13">
    <source>
        <dbReference type="Google" id="ProtNLM"/>
    </source>
</evidence>
<dbReference type="Proteomes" id="UP000076420">
    <property type="component" value="Unassembled WGS sequence"/>
</dbReference>
<dbReference type="VEuPathDB" id="VectorBase:BGLAX_033140"/>
<evidence type="ECO:0000256" key="6">
    <source>
        <dbReference type="ARBA" id="ARBA00022787"/>
    </source>
</evidence>
<dbReference type="STRING" id="6526.A0A2C9JKZ8"/>
<dbReference type="InterPro" id="IPR037930">
    <property type="entry name" value="Tom40"/>
</dbReference>
<reference evidence="11" key="1">
    <citation type="submission" date="2020-05" db="UniProtKB">
        <authorList>
            <consortium name="EnsemblMetazoa"/>
        </authorList>
    </citation>
    <scope>IDENTIFICATION</scope>
    <source>
        <strain evidence="11">BB02</strain>
    </source>
</reference>
<dbReference type="CDD" id="cd07305">
    <property type="entry name" value="Porin3_Tom40"/>
    <property type="match status" value="1"/>
</dbReference>
<sequence length="295" mass="31873">MGNVSAAESTKSSVDLPAPPLLPPGPPTEIPKARPKETAGTGNEPDTNPGLYEDLHKQTKELFPQVFEGAKVIIAKGLSSHFQISHTMTLSTFSPSVYRFGATYIGLKQISPTESFPVMLGDIDSSGNMNANIIHAITDRLRAKLVAQFQPNKCVGQQVSLDYKGDDFTTSLTAGNIDPLSASGKSISEKWQLSANLSPMAGNLHTCFYQRVHDNLQVGVELETSIRMAESTATVAYQIDIPKADVVFRGQLDSNWCIGGVLEKKLAPFPFTLALSGYANHVKSQYRFGIGMIIG</sequence>
<comment type="subcellular location">
    <subcellularLocation>
        <location evidence="1">Mitochondrion outer membrane</location>
        <topology evidence="1">Multi-pass membrane protein</topology>
    </subcellularLocation>
</comment>
<dbReference type="AlphaFoldDB" id="A0A2C9JKZ8"/>
<dbReference type="OrthoDB" id="19656at2759"/>
<keyword evidence="4" id="KW-1134">Transmembrane beta strand</keyword>
<keyword evidence="8" id="KW-0496">Mitochondrion</keyword>
<evidence type="ECO:0000256" key="8">
    <source>
        <dbReference type="ARBA" id="ARBA00023128"/>
    </source>
</evidence>
<keyword evidence="9" id="KW-0472">Membrane</keyword>
<dbReference type="KEGG" id="bgt:106058317"/>
<evidence type="ECO:0000256" key="10">
    <source>
        <dbReference type="SAM" id="MobiDB-lite"/>
    </source>
</evidence>
<evidence type="ECO:0000256" key="1">
    <source>
        <dbReference type="ARBA" id="ARBA00004374"/>
    </source>
</evidence>
<dbReference type="GO" id="GO:0030150">
    <property type="term" value="P:protein import into mitochondrial matrix"/>
    <property type="evidence" value="ECO:0007669"/>
    <property type="project" value="InterPro"/>
</dbReference>
<evidence type="ECO:0000313" key="11">
    <source>
        <dbReference type="EnsemblMetazoa" id="BGLB004033-PB"/>
    </source>
</evidence>
<keyword evidence="5" id="KW-0812">Transmembrane</keyword>